<gene>
    <name evidence="2" type="ORF">Pan216_31940</name>
</gene>
<keyword evidence="1" id="KW-0732">Signal</keyword>
<feature type="signal peptide" evidence="1">
    <location>
        <begin position="1"/>
        <end position="22"/>
    </location>
</feature>
<dbReference type="RefSeq" id="WP_145258997.1">
    <property type="nucleotide sequence ID" value="NZ_CP036279.1"/>
</dbReference>
<keyword evidence="3" id="KW-1185">Reference proteome</keyword>
<evidence type="ECO:0000313" key="3">
    <source>
        <dbReference type="Proteomes" id="UP000317093"/>
    </source>
</evidence>
<reference evidence="2 3" key="1">
    <citation type="submission" date="2019-02" db="EMBL/GenBank/DDBJ databases">
        <title>Deep-cultivation of Planctomycetes and their phenomic and genomic characterization uncovers novel biology.</title>
        <authorList>
            <person name="Wiegand S."/>
            <person name="Jogler M."/>
            <person name="Boedeker C."/>
            <person name="Pinto D."/>
            <person name="Vollmers J."/>
            <person name="Rivas-Marin E."/>
            <person name="Kohn T."/>
            <person name="Peeters S.H."/>
            <person name="Heuer A."/>
            <person name="Rast P."/>
            <person name="Oberbeckmann S."/>
            <person name="Bunk B."/>
            <person name="Jeske O."/>
            <person name="Meyerdierks A."/>
            <person name="Storesund J.E."/>
            <person name="Kallscheuer N."/>
            <person name="Luecker S."/>
            <person name="Lage O.M."/>
            <person name="Pohl T."/>
            <person name="Merkel B.J."/>
            <person name="Hornburger P."/>
            <person name="Mueller R.-W."/>
            <person name="Bruemmer F."/>
            <person name="Labrenz M."/>
            <person name="Spormann A.M."/>
            <person name="Op den Camp H."/>
            <person name="Overmann J."/>
            <person name="Amann R."/>
            <person name="Jetten M.S.M."/>
            <person name="Mascher T."/>
            <person name="Medema M.H."/>
            <person name="Devos D.P."/>
            <person name="Kaster A.-K."/>
            <person name="Ovreas L."/>
            <person name="Rohde M."/>
            <person name="Galperin M.Y."/>
            <person name="Jogler C."/>
        </authorList>
    </citation>
    <scope>NUCLEOTIDE SEQUENCE [LARGE SCALE GENOMIC DNA]</scope>
    <source>
        <strain evidence="2 3">Pan216</strain>
    </source>
</reference>
<proteinExistence type="predicted"/>
<dbReference type="EMBL" id="CP036279">
    <property type="protein sequence ID" value="QDU62327.1"/>
    <property type="molecule type" value="Genomic_DNA"/>
</dbReference>
<dbReference type="AlphaFoldDB" id="A0A518B5S2"/>
<protein>
    <submittedName>
        <fullName evidence="2">Uncharacterized protein</fullName>
    </submittedName>
</protein>
<accession>A0A518B5S2</accession>
<dbReference type="KEGG" id="knv:Pan216_31940"/>
<evidence type="ECO:0000256" key="1">
    <source>
        <dbReference type="SAM" id="SignalP"/>
    </source>
</evidence>
<name>A0A518B5S2_9BACT</name>
<sequence length="164" mass="17701" precursor="true">MRRVSSTFLVVGALICLTTALAAIAAEDVTPSKVELSVKAARRVTALPGQKTAGTTFAEIPIEIVVENGDEMNGFSQSAFNLIVLGPDGKQVAKQFVRWDGPPKNIRDLRPLNPGELVKTDRTIQFHTKPVEIGKDYVILVSAFGRLAGQVVTFESPDVQLQAN</sequence>
<dbReference type="Proteomes" id="UP000317093">
    <property type="component" value="Chromosome"/>
</dbReference>
<organism evidence="2 3">
    <name type="scientific">Kolteria novifilia</name>
    <dbReference type="NCBI Taxonomy" id="2527975"/>
    <lineage>
        <taxon>Bacteria</taxon>
        <taxon>Pseudomonadati</taxon>
        <taxon>Planctomycetota</taxon>
        <taxon>Planctomycetia</taxon>
        <taxon>Kolteriales</taxon>
        <taxon>Kolteriaceae</taxon>
        <taxon>Kolteria</taxon>
    </lineage>
</organism>
<evidence type="ECO:0000313" key="2">
    <source>
        <dbReference type="EMBL" id="QDU62327.1"/>
    </source>
</evidence>
<feature type="chain" id="PRO_5022064033" evidence="1">
    <location>
        <begin position="23"/>
        <end position="164"/>
    </location>
</feature>